<evidence type="ECO:0000313" key="15">
    <source>
        <dbReference type="EMBL" id="JAC87673.1"/>
    </source>
</evidence>
<sequence length="504" mass="57112">MDSQDIFNKLTRGIRFNAVRKELKNEVKAEEKNEADFGSMMVKKKVDKNRLEAIRKEQVAHFRNINGISASGKNIPDPIKEFIELKEKYNVNEQIINNLNSCGYKKPTPVQMQIIPAMLSDREILACAPTGSGKTAAFLVPLLAKLHKPSKQGFRVLILCPTRELSKQILRECILLGKGTGIIPHCIRKVSLDDKKFGPNFSKKFDILITTPNRLIYLLKKENSVVSFSRTEWLIIDESDKLFEPGIRSFRDQLEEIERCCNENIKRAMFSATYTAQVAKWCHKNIKHILSVTVGHRNTTVQDVEQDLVYVGNETGKLIAFRDLVKQGLPIPAIVFVQSKERAKQLFNELIFDGINVDVIHADRTQLQRDNVVKAFREGKIWVLICTELMGRGIDFKGVKLVINFDFPSSAISYIHRIGRTGRAGRSGRAITYFTDDDKPTLIKISKVIRDSGGTVPEYLLSLKSKKSSKKTQLSIPSREPITTEIAPPAKKKFKKQIPDESKS</sequence>
<dbReference type="PANTHER" id="PTHR47959">
    <property type="entry name" value="ATP-DEPENDENT RNA HELICASE RHLE-RELATED"/>
    <property type="match status" value="1"/>
</dbReference>
<organism evidence="15">
    <name type="scientific">Panstrongylus megistus</name>
    <dbReference type="NCBI Taxonomy" id="65343"/>
    <lineage>
        <taxon>Eukaryota</taxon>
        <taxon>Metazoa</taxon>
        <taxon>Ecdysozoa</taxon>
        <taxon>Arthropoda</taxon>
        <taxon>Hexapoda</taxon>
        <taxon>Insecta</taxon>
        <taxon>Pterygota</taxon>
        <taxon>Neoptera</taxon>
        <taxon>Paraneoptera</taxon>
        <taxon>Hemiptera</taxon>
        <taxon>Heteroptera</taxon>
        <taxon>Panheteroptera</taxon>
        <taxon>Cimicomorpha</taxon>
        <taxon>Reduviidae</taxon>
        <taxon>Triatominae</taxon>
        <taxon>Panstrongylus</taxon>
    </lineage>
</organism>
<dbReference type="Gene3D" id="3.40.50.300">
    <property type="entry name" value="P-loop containing nucleotide triphosphate hydrolases"/>
    <property type="match status" value="2"/>
</dbReference>
<dbReference type="PROSITE" id="PS51192">
    <property type="entry name" value="HELICASE_ATP_BIND_1"/>
    <property type="match status" value="1"/>
</dbReference>
<dbReference type="InterPro" id="IPR050079">
    <property type="entry name" value="DEAD_box_RNA_helicase"/>
</dbReference>
<dbReference type="SMART" id="SM00487">
    <property type="entry name" value="DEXDc"/>
    <property type="match status" value="1"/>
</dbReference>
<keyword evidence="3" id="KW-0378">Hydrolase</keyword>
<protein>
    <recommendedName>
        <fullName evidence="8">Probable ATP-dependent RNA helicase DDX52</fullName>
        <ecNumber evidence="1">3.6.4.13</ecNumber>
    </recommendedName>
</protein>
<dbReference type="InterPro" id="IPR014001">
    <property type="entry name" value="Helicase_ATP-bd"/>
</dbReference>
<evidence type="ECO:0000256" key="10">
    <source>
        <dbReference type="PROSITE-ProRule" id="PRU00552"/>
    </source>
</evidence>
<comment type="catalytic activity">
    <reaction evidence="9">
        <text>ATP + H2O = ADP + phosphate + H(+)</text>
        <dbReference type="Rhea" id="RHEA:13065"/>
        <dbReference type="ChEBI" id="CHEBI:15377"/>
        <dbReference type="ChEBI" id="CHEBI:15378"/>
        <dbReference type="ChEBI" id="CHEBI:30616"/>
        <dbReference type="ChEBI" id="CHEBI:43474"/>
        <dbReference type="ChEBI" id="CHEBI:456216"/>
        <dbReference type="EC" id="3.6.4.13"/>
    </reaction>
</comment>
<dbReference type="CDD" id="cd18787">
    <property type="entry name" value="SF2_C_DEAD"/>
    <property type="match status" value="1"/>
</dbReference>
<dbReference type="Pfam" id="PF00270">
    <property type="entry name" value="DEAD"/>
    <property type="match status" value="1"/>
</dbReference>
<feature type="short sequence motif" description="Q motif" evidence="10">
    <location>
        <begin position="84"/>
        <end position="112"/>
    </location>
</feature>
<proteinExistence type="evidence at transcript level"/>
<dbReference type="InterPro" id="IPR014014">
    <property type="entry name" value="RNA_helicase_DEAD_Q_motif"/>
</dbReference>
<evidence type="ECO:0000256" key="5">
    <source>
        <dbReference type="ARBA" id="ARBA00022840"/>
    </source>
</evidence>
<evidence type="ECO:0000256" key="7">
    <source>
        <dbReference type="ARBA" id="ARBA00024355"/>
    </source>
</evidence>
<dbReference type="GO" id="GO:0030490">
    <property type="term" value="P:maturation of SSU-rRNA"/>
    <property type="evidence" value="ECO:0007669"/>
    <property type="project" value="InterPro"/>
</dbReference>
<dbReference type="InterPro" id="IPR001650">
    <property type="entry name" value="Helicase_C-like"/>
</dbReference>
<dbReference type="InterPro" id="IPR044764">
    <property type="entry name" value="DDX52/Rok1_DEADc"/>
</dbReference>
<dbReference type="CDD" id="cd17957">
    <property type="entry name" value="DEADc_DDX52"/>
    <property type="match status" value="1"/>
</dbReference>
<evidence type="ECO:0000256" key="1">
    <source>
        <dbReference type="ARBA" id="ARBA00012552"/>
    </source>
</evidence>
<evidence type="ECO:0000256" key="9">
    <source>
        <dbReference type="ARBA" id="ARBA00047984"/>
    </source>
</evidence>
<dbReference type="PANTHER" id="PTHR47959:SF15">
    <property type="entry name" value="RNA HELICASE"/>
    <property type="match status" value="1"/>
</dbReference>
<dbReference type="InterPro" id="IPR027417">
    <property type="entry name" value="P-loop_NTPase"/>
</dbReference>
<feature type="domain" description="Helicase C-terminal" evidence="13">
    <location>
        <begin position="303"/>
        <end position="464"/>
    </location>
</feature>
<evidence type="ECO:0000256" key="3">
    <source>
        <dbReference type="ARBA" id="ARBA00022801"/>
    </source>
</evidence>
<feature type="domain" description="Helicase ATP-binding" evidence="12">
    <location>
        <begin position="115"/>
        <end position="292"/>
    </location>
</feature>
<reference evidence="15" key="1">
    <citation type="journal article" date="2015" name="J. Med. Entomol.">
        <title>A Deep Insight Into the Sialotranscriptome of the Chagas Disease Vector, Panstrongylus megistus (Hemiptera: Heteroptera).</title>
        <authorList>
            <person name="Ribeiro J.M."/>
            <person name="Schwarz A."/>
            <person name="Francischetti I.M."/>
        </authorList>
    </citation>
    <scope>NUCLEOTIDE SEQUENCE</scope>
    <source>
        <tissue evidence="15">Salivary glands</tissue>
    </source>
</reference>
<dbReference type="GO" id="GO:0005524">
    <property type="term" value="F:ATP binding"/>
    <property type="evidence" value="ECO:0007669"/>
    <property type="project" value="UniProtKB-KW"/>
</dbReference>
<feature type="region of interest" description="Disordered" evidence="11">
    <location>
        <begin position="468"/>
        <end position="504"/>
    </location>
</feature>
<dbReference type="GO" id="GO:0003723">
    <property type="term" value="F:RNA binding"/>
    <property type="evidence" value="ECO:0007669"/>
    <property type="project" value="UniProtKB-KW"/>
</dbReference>
<dbReference type="PROSITE" id="PS51195">
    <property type="entry name" value="Q_MOTIF"/>
    <property type="match status" value="1"/>
</dbReference>
<accession>A0A069DU75</accession>
<evidence type="ECO:0000259" key="12">
    <source>
        <dbReference type="PROSITE" id="PS51192"/>
    </source>
</evidence>
<evidence type="ECO:0000256" key="2">
    <source>
        <dbReference type="ARBA" id="ARBA00022741"/>
    </source>
</evidence>
<dbReference type="SUPFAM" id="SSF52540">
    <property type="entry name" value="P-loop containing nucleoside triphosphate hydrolases"/>
    <property type="match status" value="1"/>
</dbReference>
<dbReference type="PROSITE" id="PS51194">
    <property type="entry name" value="HELICASE_CTER"/>
    <property type="match status" value="1"/>
</dbReference>
<dbReference type="InterPro" id="IPR011545">
    <property type="entry name" value="DEAD/DEAH_box_helicase_dom"/>
</dbReference>
<evidence type="ECO:0000259" key="14">
    <source>
        <dbReference type="PROSITE" id="PS51195"/>
    </source>
</evidence>
<keyword evidence="2" id="KW-0547">Nucleotide-binding</keyword>
<evidence type="ECO:0000256" key="8">
    <source>
        <dbReference type="ARBA" id="ARBA00044533"/>
    </source>
</evidence>
<dbReference type="Pfam" id="PF00271">
    <property type="entry name" value="Helicase_C"/>
    <property type="match status" value="1"/>
</dbReference>
<evidence type="ECO:0000259" key="13">
    <source>
        <dbReference type="PROSITE" id="PS51194"/>
    </source>
</evidence>
<keyword evidence="5" id="KW-0067">ATP-binding</keyword>
<evidence type="ECO:0000256" key="11">
    <source>
        <dbReference type="SAM" id="MobiDB-lite"/>
    </source>
</evidence>
<dbReference type="GO" id="GO:0016787">
    <property type="term" value="F:hydrolase activity"/>
    <property type="evidence" value="ECO:0007669"/>
    <property type="project" value="UniProtKB-KW"/>
</dbReference>
<name>A0A069DU75_9HEMI</name>
<dbReference type="GO" id="GO:0003724">
    <property type="term" value="F:RNA helicase activity"/>
    <property type="evidence" value="ECO:0007669"/>
    <property type="project" value="UniProtKB-EC"/>
</dbReference>
<dbReference type="SMART" id="SM00490">
    <property type="entry name" value="HELICc"/>
    <property type="match status" value="1"/>
</dbReference>
<evidence type="ECO:0000256" key="4">
    <source>
        <dbReference type="ARBA" id="ARBA00022806"/>
    </source>
</evidence>
<comment type="similarity">
    <text evidence="7">Belongs to the DEAD box helicase family. DDX52/ROK1 subfamily.</text>
</comment>
<dbReference type="AlphaFoldDB" id="A0A069DU75"/>
<feature type="domain" description="DEAD-box RNA helicase Q" evidence="14">
    <location>
        <begin position="84"/>
        <end position="112"/>
    </location>
</feature>
<evidence type="ECO:0000256" key="6">
    <source>
        <dbReference type="ARBA" id="ARBA00022884"/>
    </source>
</evidence>
<dbReference type="EMBL" id="GBGD01001216">
    <property type="protein sequence ID" value="JAC87673.1"/>
    <property type="molecule type" value="mRNA"/>
</dbReference>
<dbReference type="GO" id="GO:0005829">
    <property type="term" value="C:cytosol"/>
    <property type="evidence" value="ECO:0007669"/>
    <property type="project" value="TreeGrafter"/>
</dbReference>
<keyword evidence="6" id="KW-0694">RNA-binding</keyword>
<dbReference type="EC" id="3.6.4.13" evidence="1"/>
<keyword evidence="4 15" id="KW-0347">Helicase</keyword>